<sequence>MLNIAEPPELSHAHGLAERLIFSDCRDELNGRSRVARVIGAQFSFEYHHNADNSIFDMRGVTFCSSINHFCIACAP</sequence>
<keyword evidence="2" id="KW-1185">Reference proteome</keyword>
<evidence type="ECO:0000313" key="1">
    <source>
        <dbReference type="EMBL" id="CEG40564.1"/>
    </source>
</evidence>
<dbReference type="EMBL" id="CCYD01000523">
    <property type="protein sequence ID" value="CEG40564.1"/>
    <property type="molecule type" value="Genomic_DNA"/>
</dbReference>
<dbReference type="Proteomes" id="UP000054928">
    <property type="component" value="Unassembled WGS sequence"/>
</dbReference>
<accession>A0A0P1AH56</accession>
<protein>
    <submittedName>
        <fullName evidence="1">Uncharacterized protein</fullName>
    </submittedName>
</protein>
<organism evidence="1 2">
    <name type="scientific">Plasmopara halstedii</name>
    <name type="common">Downy mildew of sunflower</name>
    <dbReference type="NCBI Taxonomy" id="4781"/>
    <lineage>
        <taxon>Eukaryota</taxon>
        <taxon>Sar</taxon>
        <taxon>Stramenopiles</taxon>
        <taxon>Oomycota</taxon>
        <taxon>Peronosporomycetes</taxon>
        <taxon>Peronosporales</taxon>
        <taxon>Peronosporaceae</taxon>
        <taxon>Plasmopara</taxon>
    </lineage>
</organism>
<dbReference type="GeneID" id="36405808"/>
<dbReference type="RefSeq" id="XP_024576933.1">
    <property type="nucleotide sequence ID" value="XM_024726235.1"/>
</dbReference>
<evidence type="ECO:0000313" key="2">
    <source>
        <dbReference type="Proteomes" id="UP000054928"/>
    </source>
</evidence>
<name>A0A0P1AH56_PLAHL</name>
<reference evidence="2" key="1">
    <citation type="submission" date="2014-09" db="EMBL/GenBank/DDBJ databases">
        <authorList>
            <person name="Sharma Rahul"/>
            <person name="Thines Marco"/>
        </authorList>
    </citation>
    <scope>NUCLEOTIDE SEQUENCE [LARGE SCALE GENOMIC DNA]</scope>
</reference>
<dbReference type="AlphaFoldDB" id="A0A0P1AH56"/>
<proteinExistence type="predicted"/>